<evidence type="ECO:0000259" key="8">
    <source>
        <dbReference type="Pfam" id="PF17676"/>
    </source>
</evidence>
<feature type="domain" description="LD-carboxypeptidase N-terminal" evidence="7">
    <location>
        <begin position="39"/>
        <end position="156"/>
    </location>
</feature>
<dbReference type="InterPro" id="IPR040449">
    <property type="entry name" value="Peptidase_S66_N"/>
</dbReference>
<comment type="similarity">
    <text evidence="1">Belongs to the peptidase S66 family.</text>
</comment>
<keyword evidence="2 9" id="KW-0121">Carboxypeptidase</keyword>
<dbReference type="InterPro" id="IPR003507">
    <property type="entry name" value="S66_fam"/>
</dbReference>
<dbReference type="Gene3D" id="3.50.30.60">
    <property type="entry name" value="LD-carboxypeptidase A C-terminal domain-like"/>
    <property type="match status" value="1"/>
</dbReference>
<keyword evidence="3" id="KW-0645">Protease</keyword>
<evidence type="ECO:0000256" key="5">
    <source>
        <dbReference type="ARBA" id="ARBA00022825"/>
    </source>
</evidence>
<dbReference type="PIRSF" id="PIRSF028757">
    <property type="entry name" value="LD-carboxypeptidase"/>
    <property type="match status" value="1"/>
</dbReference>
<gene>
    <name evidence="9" type="ORF">DR864_25840</name>
</gene>
<evidence type="ECO:0000313" key="9">
    <source>
        <dbReference type="EMBL" id="AXE20918.1"/>
    </source>
</evidence>
<dbReference type="Proteomes" id="UP000251993">
    <property type="component" value="Chromosome"/>
</dbReference>
<dbReference type="CDD" id="cd07025">
    <property type="entry name" value="Peptidase_S66"/>
    <property type="match status" value="1"/>
</dbReference>
<organism evidence="9 10">
    <name type="scientific">Runella rosea</name>
    <dbReference type="NCBI Taxonomy" id="2259595"/>
    <lineage>
        <taxon>Bacteria</taxon>
        <taxon>Pseudomonadati</taxon>
        <taxon>Bacteroidota</taxon>
        <taxon>Cytophagia</taxon>
        <taxon>Cytophagales</taxon>
        <taxon>Spirosomataceae</taxon>
        <taxon>Runella</taxon>
    </lineage>
</organism>
<dbReference type="EMBL" id="CP030850">
    <property type="protein sequence ID" value="AXE20918.1"/>
    <property type="molecule type" value="Genomic_DNA"/>
</dbReference>
<sequence length="341" mass="37257">MHRRNFLHTLAATAAVSTPSFSKNKPTIKPPRLKPGDTVGLVCPAAPAYSKQTVQVLIESMQGLGFKVKLGKRMWERYGYLGGKDADRAADLNDFFADSSVQGIVCVHGGWGCARLLPLLDYDTIRKNPKVIIGYSDITALLLGIYSQTGLITFHGPEGAASWNEFTVGYFRKVLTDAEAVFYENPKIVGDNLTQVADRISTIGSGKARGKLLGGNLTVLSHLLGSPYVPDWKGSLFFCEDVDEAPYRMDRMITQVKLCGILDEINGFIFGKCTDCEPGNGSYGSLTLEDLWNDHIRPLNKPAYSGAMIGHIRQKFTIPVGIEAEMDADAGTIRFLESAVL</sequence>
<name>A0A344TQJ7_9BACT</name>
<feature type="active site" description="Charge relay system" evidence="6">
    <location>
        <position position="311"/>
    </location>
</feature>
<dbReference type="Pfam" id="PF02016">
    <property type="entry name" value="Peptidase_S66"/>
    <property type="match status" value="1"/>
</dbReference>
<keyword evidence="4" id="KW-0378">Hydrolase</keyword>
<feature type="active site" description="Nucleophile" evidence="6">
    <location>
        <position position="136"/>
    </location>
</feature>
<dbReference type="InterPro" id="IPR040921">
    <property type="entry name" value="Peptidase_S66C"/>
</dbReference>
<dbReference type="OrthoDB" id="9807329at2"/>
<dbReference type="SUPFAM" id="SSF141986">
    <property type="entry name" value="LD-carboxypeptidase A C-terminal domain-like"/>
    <property type="match status" value="1"/>
</dbReference>
<keyword evidence="5" id="KW-0720">Serine protease</keyword>
<evidence type="ECO:0000256" key="4">
    <source>
        <dbReference type="ARBA" id="ARBA00022801"/>
    </source>
</evidence>
<evidence type="ECO:0000256" key="6">
    <source>
        <dbReference type="PIRSR" id="PIRSR028757-1"/>
    </source>
</evidence>
<evidence type="ECO:0000256" key="1">
    <source>
        <dbReference type="ARBA" id="ARBA00010233"/>
    </source>
</evidence>
<dbReference type="AlphaFoldDB" id="A0A344TQJ7"/>
<dbReference type="GO" id="GO:0006508">
    <property type="term" value="P:proteolysis"/>
    <property type="evidence" value="ECO:0007669"/>
    <property type="project" value="UniProtKB-KW"/>
</dbReference>
<dbReference type="KEGG" id="run:DR864_25840"/>
<dbReference type="PANTHER" id="PTHR30237">
    <property type="entry name" value="MURAMOYLTETRAPEPTIDE CARBOXYPEPTIDASE"/>
    <property type="match status" value="1"/>
</dbReference>
<keyword evidence="10" id="KW-1185">Reference proteome</keyword>
<dbReference type="Gene3D" id="3.40.50.10740">
    <property type="entry name" value="Class I glutamine amidotransferase-like"/>
    <property type="match status" value="1"/>
</dbReference>
<feature type="active site" description="Charge relay system" evidence="6">
    <location>
        <position position="240"/>
    </location>
</feature>
<dbReference type="SUPFAM" id="SSF52317">
    <property type="entry name" value="Class I glutamine amidotransferase-like"/>
    <property type="match status" value="1"/>
</dbReference>
<dbReference type="PANTHER" id="PTHR30237:SF2">
    <property type="entry name" value="MUREIN TETRAPEPTIDE CARBOXYPEPTIDASE"/>
    <property type="match status" value="1"/>
</dbReference>
<dbReference type="GO" id="GO:0004180">
    <property type="term" value="F:carboxypeptidase activity"/>
    <property type="evidence" value="ECO:0007669"/>
    <property type="project" value="UniProtKB-KW"/>
</dbReference>
<dbReference type="Pfam" id="PF17676">
    <property type="entry name" value="Peptidase_S66C"/>
    <property type="match status" value="1"/>
</dbReference>
<dbReference type="RefSeq" id="WP_114069679.1">
    <property type="nucleotide sequence ID" value="NZ_CP030850.1"/>
</dbReference>
<dbReference type="GO" id="GO:0008236">
    <property type="term" value="F:serine-type peptidase activity"/>
    <property type="evidence" value="ECO:0007669"/>
    <property type="project" value="UniProtKB-KW"/>
</dbReference>
<evidence type="ECO:0000313" key="10">
    <source>
        <dbReference type="Proteomes" id="UP000251993"/>
    </source>
</evidence>
<accession>A0A344TQJ7</accession>
<evidence type="ECO:0000256" key="3">
    <source>
        <dbReference type="ARBA" id="ARBA00022670"/>
    </source>
</evidence>
<proteinExistence type="inferred from homology"/>
<dbReference type="InterPro" id="IPR027461">
    <property type="entry name" value="Carboxypeptidase_A_C_sf"/>
</dbReference>
<feature type="domain" description="LD-carboxypeptidase C-terminal" evidence="8">
    <location>
        <begin position="209"/>
        <end position="326"/>
    </location>
</feature>
<dbReference type="InterPro" id="IPR027478">
    <property type="entry name" value="LdcA_N"/>
</dbReference>
<evidence type="ECO:0000256" key="2">
    <source>
        <dbReference type="ARBA" id="ARBA00022645"/>
    </source>
</evidence>
<reference evidence="9 10" key="1">
    <citation type="submission" date="2018-07" db="EMBL/GenBank/DDBJ databases">
        <title>Genome sequencing of Runella.</title>
        <authorList>
            <person name="Baek M.-G."/>
            <person name="Yi H."/>
        </authorList>
    </citation>
    <scope>NUCLEOTIDE SEQUENCE [LARGE SCALE GENOMIC DNA]</scope>
    <source>
        <strain evidence="9 10">HYN0085</strain>
    </source>
</reference>
<evidence type="ECO:0000259" key="7">
    <source>
        <dbReference type="Pfam" id="PF02016"/>
    </source>
</evidence>
<protein>
    <submittedName>
        <fullName evidence="9">LD-carboxypeptidase</fullName>
    </submittedName>
</protein>
<dbReference type="InterPro" id="IPR029062">
    <property type="entry name" value="Class_I_gatase-like"/>
</dbReference>